<organism evidence="4 5">
    <name type="scientific">Shewanella electrodiphila</name>
    <dbReference type="NCBI Taxonomy" id="934143"/>
    <lineage>
        <taxon>Bacteria</taxon>
        <taxon>Pseudomonadati</taxon>
        <taxon>Pseudomonadota</taxon>
        <taxon>Gammaproteobacteria</taxon>
        <taxon>Alteromonadales</taxon>
        <taxon>Shewanellaceae</taxon>
        <taxon>Shewanella</taxon>
    </lineage>
</organism>
<dbReference type="PRINTS" id="PR00455">
    <property type="entry name" value="HTHTETR"/>
</dbReference>
<dbReference type="Gene3D" id="1.10.357.10">
    <property type="entry name" value="Tetracycline Repressor, domain 2"/>
    <property type="match status" value="1"/>
</dbReference>
<comment type="caution">
    <text evidence="4">The sequence shown here is derived from an EMBL/GenBank/DDBJ whole genome shotgun (WGS) entry which is preliminary data.</text>
</comment>
<evidence type="ECO:0000313" key="4">
    <source>
        <dbReference type="EMBL" id="MCL1043762.1"/>
    </source>
</evidence>
<name>A0ABT0KIU1_9GAMM</name>
<dbReference type="RefSeq" id="WP_248954389.1">
    <property type="nucleotide sequence ID" value="NZ_JAKIKU010000001.1"/>
</dbReference>
<evidence type="ECO:0000256" key="2">
    <source>
        <dbReference type="PROSITE-ProRule" id="PRU00335"/>
    </source>
</evidence>
<keyword evidence="1 2" id="KW-0238">DNA-binding</keyword>
<evidence type="ECO:0000313" key="5">
    <source>
        <dbReference type="Proteomes" id="UP001202134"/>
    </source>
</evidence>
<dbReference type="InterPro" id="IPR001647">
    <property type="entry name" value="HTH_TetR"/>
</dbReference>
<protein>
    <submittedName>
        <fullName evidence="4">TetR family transcriptional regulator</fullName>
    </submittedName>
</protein>
<dbReference type="PROSITE" id="PS50977">
    <property type="entry name" value="HTH_TETR_2"/>
    <property type="match status" value="1"/>
</dbReference>
<dbReference type="EMBL" id="JAKIKU010000001">
    <property type="protein sequence ID" value="MCL1043762.1"/>
    <property type="molecule type" value="Genomic_DNA"/>
</dbReference>
<feature type="domain" description="HTH tetR-type" evidence="3">
    <location>
        <begin position="1"/>
        <end position="61"/>
    </location>
</feature>
<sequence length="136" mass="15861">MTTEQRLLNAAKELIKQHGVINFSMSDVPKACGLSRACCYQNFRDKNEILAALCIEEVQMNITAINEQRFEDFAMIFSMVLRPLIFNHLKDKDRLALEHIFAELTSLITLLPEKEEFKFLKRGFEFLDMEKKQNSI</sequence>
<dbReference type="Proteomes" id="UP001202134">
    <property type="component" value="Unassembled WGS sequence"/>
</dbReference>
<evidence type="ECO:0000259" key="3">
    <source>
        <dbReference type="PROSITE" id="PS50977"/>
    </source>
</evidence>
<keyword evidence="5" id="KW-1185">Reference proteome</keyword>
<proteinExistence type="predicted"/>
<dbReference type="SUPFAM" id="SSF46689">
    <property type="entry name" value="Homeodomain-like"/>
    <property type="match status" value="1"/>
</dbReference>
<feature type="DNA-binding region" description="H-T-H motif" evidence="2">
    <location>
        <begin position="24"/>
        <end position="43"/>
    </location>
</feature>
<accession>A0ABT0KIU1</accession>
<reference evidence="4 5" key="1">
    <citation type="submission" date="2022-01" db="EMBL/GenBank/DDBJ databases">
        <title>Whole genome-based taxonomy of the Shewanellaceae.</title>
        <authorList>
            <person name="Martin-Rodriguez A.J."/>
        </authorList>
    </citation>
    <scope>NUCLEOTIDE SEQUENCE [LARGE SCALE GENOMIC DNA]</scope>
    <source>
        <strain evidence="4 5">DSM 24955</strain>
    </source>
</reference>
<dbReference type="Pfam" id="PF00440">
    <property type="entry name" value="TetR_N"/>
    <property type="match status" value="1"/>
</dbReference>
<evidence type="ECO:0000256" key="1">
    <source>
        <dbReference type="ARBA" id="ARBA00023125"/>
    </source>
</evidence>
<gene>
    <name evidence="4" type="ORF">L2737_00215</name>
</gene>
<dbReference type="InterPro" id="IPR009057">
    <property type="entry name" value="Homeodomain-like_sf"/>
</dbReference>